<evidence type="ECO:0000313" key="1">
    <source>
        <dbReference type="EMBL" id="CAF4281980.1"/>
    </source>
</evidence>
<name>A0A820GS64_9BILA</name>
<dbReference type="Proteomes" id="UP000663823">
    <property type="component" value="Unassembled WGS sequence"/>
</dbReference>
<reference evidence="1" key="1">
    <citation type="submission" date="2021-02" db="EMBL/GenBank/DDBJ databases">
        <authorList>
            <person name="Nowell W R."/>
        </authorList>
    </citation>
    <scope>NUCLEOTIDE SEQUENCE</scope>
</reference>
<accession>A0A820GS64</accession>
<proteinExistence type="predicted"/>
<gene>
    <name evidence="1" type="ORF">OTI717_LOCUS41449</name>
</gene>
<organism evidence="1 2">
    <name type="scientific">Rotaria sordida</name>
    <dbReference type="NCBI Taxonomy" id="392033"/>
    <lineage>
        <taxon>Eukaryota</taxon>
        <taxon>Metazoa</taxon>
        <taxon>Spiralia</taxon>
        <taxon>Gnathifera</taxon>
        <taxon>Rotifera</taxon>
        <taxon>Eurotatoria</taxon>
        <taxon>Bdelloidea</taxon>
        <taxon>Philodinida</taxon>
        <taxon>Philodinidae</taxon>
        <taxon>Rotaria</taxon>
    </lineage>
</organism>
<dbReference type="AlphaFoldDB" id="A0A820GS64"/>
<comment type="caution">
    <text evidence="1">The sequence shown here is derived from an EMBL/GenBank/DDBJ whole genome shotgun (WGS) entry which is preliminary data.</text>
</comment>
<sequence length="53" mass="6413">IVEYQLKVFFNTKLMTDPDRNIEGDINRFDDIFHRCDDDIDEEEDTNIDFDNL</sequence>
<feature type="non-terminal residue" evidence="1">
    <location>
        <position position="1"/>
    </location>
</feature>
<dbReference type="EMBL" id="CAJOAX010041260">
    <property type="protein sequence ID" value="CAF4281980.1"/>
    <property type="molecule type" value="Genomic_DNA"/>
</dbReference>
<feature type="non-terminal residue" evidence="1">
    <location>
        <position position="53"/>
    </location>
</feature>
<evidence type="ECO:0000313" key="2">
    <source>
        <dbReference type="Proteomes" id="UP000663823"/>
    </source>
</evidence>
<protein>
    <submittedName>
        <fullName evidence="1">Uncharacterized protein</fullName>
    </submittedName>
</protein>